<keyword evidence="1" id="KW-0812">Transmembrane</keyword>
<evidence type="ECO:0000256" key="1">
    <source>
        <dbReference type="SAM" id="Phobius"/>
    </source>
</evidence>
<evidence type="ECO:0000313" key="2">
    <source>
        <dbReference type="EMBL" id="KCZ95819.1"/>
    </source>
</evidence>
<protein>
    <submittedName>
        <fullName evidence="2">FixH family protein</fullName>
    </submittedName>
</protein>
<dbReference type="OrthoDB" id="1495896at2"/>
<sequence length="172" mass="18678">MAASLSLENSGKGKMKGWHALLWFLGFFGFMFVVNGIFLWAAITSFPGEDVEKSYLTGLDYNQELARRAHQEAAGWNAEIGISGTNQGFLLTSRLMTRDGSALPVFGTQAQLRHPTDRALDRVVTLTPAGGGEYVAELGDLHAGAWSVNIAADVDPETDGFEFRASREIIVP</sequence>
<dbReference type="RefSeq" id="WP_011646245.1">
    <property type="nucleotide sequence ID" value="NZ_ARYI01000002.1"/>
</dbReference>
<dbReference type="Pfam" id="PF05751">
    <property type="entry name" value="FixH"/>
    <property type="match status" value="1"/>
</dbReference>
<keyword evidence="1" id="KW-0472">Membrane</keyword>
<evidence type="ECO:0000313" key="3">
    <source>
        <dbReference type="Proteomes" id="UP000025061"/>
    </source>
</evidence>
<dbReference type="PATRIC" id="fig|1280951.3.peg.726"/>
<accession>A0A059FYK5</accession>
<dbReference type="InterPro" id="IPR008620">
    <property type="entry name" value="FixH"/>
</dbReference>
<proteinExistence type="predicted"/>
<dbReference type="AlphaFoldDB" id="A0A059FYK5"/>
<dbReference type="EMBL" id="ARYI01000002">
    <property type="protein sequence ID" value="KCZ95819.1"/>
    <property type="molecule type" value="Genomic_DNA"/>
</dbReference>
<comment type="caution">
    <text evidence="2">The sequence shown here is derived from an EMBL/GenBank/DDBJ whole genome shotgun (WGS) entry which is preliminary data.</text>
</comment>
<name>A0A059FYK5_9PROT</name>
<dbReference type="Proteomes" id="UP000025061">
    <property type="component" value="Unassembled WGS sequence"/>
</dbReference>
<gene>
    <name evidence="2" type="ORF">HHI_03572</name>
</gene>
<reference evidence="2 3" key="1">
    <citation type="submission" date="2013-04" db="EMBL/GenBank/DDBJ databases">
        <title>Hyphomonas hirschiana VP5 Genome Sequencing.</title>
        <authorList>
            <person name="Lai Q."/>
            <person name="Shao Z."/>
        </authorList>
    </citation>
    <scope>NUCLEOTIDE SEQUENCE [LARGE SCALE GENOMIC DNA]</scope>
    <source>
        <strain evidence="2 3">VP5</strain>
    </source>
</reference>
<feature type="transmembrane region" description="Helical" evidence="1">
    <location>
        <begin position="21"/>
        <end position="43"/>
    </location>
</feature>
<keyword evidence="3" id="KW-1185">Reference proteome</keyword>
<keyword evidence="1" id="KW-1133">Transmembrane helix</keyword>
<organism evidence="2 3">
    <name type="scientific">Hyphomonas hirschiana VP5</name>
    <dbReference type="NCBI Taxonomy" id="1280951"/>
    <lineage>
        <taxon>Bacteria</taxon>
        <taxon>Pseudomonadati</taxon>
        <taxon>Pseudomonadota</taxon>
        <taxon>Alphaproteobacteria</taxon>
        <taxon>Hyphomonadales</taxon>
        <taxon>Hyphomonadaceae</taxon>
        <taxon>Hyphomonas</taxon>
    </lineage>
</organism>